<evidence type="ECO:0000313" key="1">
    <source>
        <dbReference type="EMBL" id="NUZ05973.1"/>
    </source>
</evidence>
<dbReference type="AlphaFoldDB" id="A0A7Y6TWE5"/>
<sequence>MDIQCLTFVHIRWIGRCAERILATDPEVGHMAAVQQAFDLLGVWPLTDPLVVADAFLGREFVVLPG</sequence>
<accession>A0A7Y6TWE5</accession>
<proteinExistence type="predicted"/>
<dbReference type="EMBL" id="JABWMJ010000003">
    <property type="protein sequence ID" value="NUZ05973.1"/>
    <property type="molecule type" value="Genomic_DNA"/>
</dbReference>
<name>A0A7Y6TWE5_9BURK</name>
<protein>
    <submittedName>
        <fullName evidence="1">Uncharacterized protein</fullName>
    </submittedName>
</protein>
<gene>
    <name evidence="1" type="ORF">HQN59_09370</name>
</gene>
<dbReference type="Proteomes" id="UP000529637">
    <property type="component" value="Unassembled WGS sequence"/>
</dbReference>
<organism evidence="1 2">
    <name type="scientific">Piscinibacter koreensis</name>
    <dbReference type="NCBI Taxonomy" id="2742824"/>
    <lineage>
        <taxon>Bacteria</taxon>
        <taxon>Pseudomonadati</taxon>
        <taxon>Pseudomonadota</taxon>
        <taxon>Betaproteobacteria</taxon>
        <taxon>Burkholderiales</taxon>
        <taxon>Sphaerotilaceae</taxon>
        <taxon>Piscinibacter</taxon>
    </lineage>
</organism>
<keyword evidence="2" id="KW-1185">Reference proteome</keyword>
<comment type="caution">
    <text evidence="1">The sequence shown here is derived from an EMBL/GenBank/DDBJ whole genome shotgun (WGS) entry which is preliminary data.</text>
</comment>
<evidence type="ECO:0000313" key="2">
    <source>
        <dbReference type="Proteomes" id="UP000529637"/>
    </source>
</evidence>
<reference evidence="1 2" key="1">
    <citation type="submission" date="2020-06" db="EMBL/GenBank/DDBJ databases">
        <title>Schlegella sp. ID0723 isolated from air conditioner.</title>
        <authorList>
            <person name="Kim D.Y."/>
            <person name="Kim D.-U."/>
        </authorList>
    </citation>
    <scope>NUCLEOTIDE SEQUENCE [LARGE SCALE GENOMIC DNA]</scope>
    <source>
        <strain evidence="1 2">ID0723</strain>
    </source>
</reference>